<name>X0X8K5_9ZZZZ</name>
<evidence type="ECO:0000256" key="3">
    <source>
        <dbReference type="ARBA" id="ARBA00022723"/>
    </source>
</evidence>
<keyword evidence="8" id="KW-0067">ATP-binding</keyword>
<keyword evidence="9" id="KW-0238">DNA-binding</keyword>
<evidence type="ECO:0000256" key="2">
    <source>
        <dbReference type="ARBA" id="ARBA00022705"/>
    </source>
</evidence>
<dbReference type="AlphaFoldDB" id="X0X8K5"/>
<dbReference type="InterPro" id="IPR014001">
    <property type="entry name" value="Helicase_ATP-bd"/>
</dbReference>
<dbReference type="InterPro" id="IPR040498">
    <property type="entry name" value="PriA_CRR"/>
</dbReference>
<dbReference type="CDD" id="cd17929">
    <property type="entry name" value="DEXHc_priA"/>
    <property type="match status" value="1"/>
</dbReference>
<dbReference type="PANTHER" id="PTHR30580:SF0">
    <property type="entry name" value="PRIMOSOMAL PROTEIN N"/>
    <property type="match status" value="1"/>
</dbReference>
<keyword evidence="2" id="KW-0235">DNA replication</keyword>
<feature type="non-terminal residue" evidence="14">
    <location>
        <position position="1"/>
    </location>
</feature>
<evidence type="ECO:0000256" key="6">
    <source>
        <dbReference type="ARBA" id="ARBA00022806"/>
    </source>
</evidence>
<keyword evidence="7" id="KW-0862">Zinc</keyword>
<feature type="domain" description="Helicase ATP-binding" evidence="13">
    <location>
        <begin position="1"/>
        <end position="146"/>
    </location>
</feature>
<dbReference type="GO" id="GO:0046872">
    <property type="term" value="F:metal ion binding"/>
    <property type="evidence" value="ECO:0007669"/>
    <property type="project" value="UniProtKB-KW"/>
</dbReference>
<dbReference type="SUPFAM" id="SSF52540">
    <property type="entry name" value="P-loop containing nucleoside triphosphate hydrolases"/>
    <property type="match status" value="1"/>
</dbReference>
<evidence type="ECO:0000256" key="7">
    <source>
        <dbReference type="ARBA" id="ARBA00022833"/>
    </source>
</evidence>
<evidence type="ECO:0000256" key="11">
    <source>
        <dbReference type="ARBA" id="ARBA00034808"/>
    </source>
</evidence>
<dbReference type="InterPro" id="IPR027417">
    <property type="entry name" value="P-loop_NTPase"/>
</dbReference>
<dbReference type="FunFam" id="3.40.50.300:FF:000489">
    <property type="entry name" value="Primosome assembly protein PriA"/>
    <property type="match status" value="1"/>
</dbReference>
<comment type="caution">
    <text evidence="14">The sequence shown here is derived from an EMBL/GenBank/DDBJ whole genome shotgun (WGS) entry which is preliminary data.</text>
</comment>
<dbReference type="GO" id="GO:0006302">
    <property type="term" value="P:double-strand break repair"/>
    <property type="evidence" value="ECO:0007669"/>
    <property type="project" value="InterPro"/>
</dbReference>
<keyword evidence="6" id="KW-0347">Helicase</keyword>
<dbReference type="EMBL" id="BARS01044741">
    <property type="protein sequence ID" value="GAG39395.1"/>
    <property type="molecule type" value="Genomic_DNA"/>
</dbReference>
<dbReference type="GO" id="GO:0006270">
    <property type="term" value="P:DNA replication initiation"/>
    <property type="evidence" value="ECO:0007669"/>
    <property type="project" value="TreeGrafter"/>
</dbReference>
<evidence type="ECO:0000313" key="14">
    <source>
        <dbReference type="EMBL" id="GAG39395.1"/>
    </source>
</evidence>
<dbReference type="Pfam" id="PF18319">
    <property type="entry name" value="Zn_ribbon_PriA"/>
    <property type="match status" value="1"/>
</dbReference>
<reference evidence="14" key="1">
    <citation type="journal article" date="2014" name="Front. Microbiol.">
        <title>High frequency of phylogenetically diverse reductive dehalogenase-homologous genes in deep subseafloor sedimentary metagenomes.</title>
        <authorList>
            <person name="Kawai M."/>
            <person name="Futagami T."/>
            <person name="Toyoda A."/>
            <person name="Takaki Y."/>
            <person name="Nishi S."/>
            <person name="Hori S."/>
            <person name="Arai W."/>
            <person name="Tsubouchi T."/>
            <person name="Morono Y."/>
            <person name="Uchiyama I."/>
            <person name="Ito T."/>
            <person name="Fujiyama A."/>
            <person name="Inagaki F."/>
            <person name="Takami H."/>
        </authorList>
    </citation>
    <scope>NUCLEOTIDE SEQUENCE</scope>
    <source>
        <strain evidence="14">Expedition CK06-06</strain>
    </source>
</reference>
<feature type="non-terminal residue" evidence="14">
    <location>
        <position position="249"/>
    </location>
</feature>
<dbReference type="GO" id="GO:0005524">
    <property type="term" value="F:ATP binding"/>
    <property type="evidence" value="ECO:0007669"/>
    <property type="project" value="UniProtKB-KW"/>
</dbReference>
<dbReference type="InterPro" id="IPR011545">
    <property type="entry name" value="DEAD/DEAH_box_helicase_dom"/>
</dbReference>
<dbReference type="GO" id="GO:0006310">
    <property type="term" value="P:DNA recombination"/>
    <property type="evidence" value="ECO:0007669"/>
    <property type="project" value="InterPro"/>
</dbReference>
<dbReference type="GO" id="GO:0016787">
    <property type="term" value="F:hydrolase activity"/>
    <property type="evidence" value="ECO:0007669"/>
    <property type="project" value="UniProtKB-KW"/>
</dbReference>
<organism evidence="14">
    <name type="scientific">marine sediment metagenome</name>
    <dbReference type="NCBI Taxonomy" id="412755"/>
    <lineage>
        <taxon>unclassified sequences</taxon>
        <taxon>metagenomes</taxon>
        <taxon>ecological metagenomes</taxon>
    </lineage>
</organism>
<dbReference type="Pfam" id="PF00270">
    <property type="entry name" value="DEAD"/>
    <property type="match status" value="1"/>
</dbReference>
<dbReference type="GO" id="GO:0043138">
    <property type="term" value="F:3'-5' DNA helicase activity"/>
    <property type="evidence" value="ECO:0007669"/>
    <property type="project" value="UniProtKB-EC"/>
</dbReference>
<dbReference type="PROSITE" id="PS51192">
    <property type="entry name" value="HELICASE_ATP_BIND_1"/>
    <property type="match status" value="1"/>
</dbReference>
<evidence type="ECO:0000256" key="8">
    <source>
        <dbReference type="ARBA" id="ARBA00022840"/>
    </source>
</evidence>
<dbReference type="GO" id="GO:0006269">
    <property type="term" value="P:DNA replication, synthesis of primer"/>
    <property type="evidence" value="ECO:0007669"/>
    <property type="project" value="UniProtKB-KW"/>
</dbReference>
<comment type="catalytic activity">
    <reaction evidence="12">
        <text>ATP + H2O = ADP + phosphate + H(+)</text>
        <dbReference type="Rhea" id="RHEA:13065"/>
        <dbReference type="ChEBI" id="CHEBI:15377"/>
        <dbReference type="ChEBI" id="CHEBI:15378"/>
        <dbReference type="ChEBI" id="CHEBI:30616"/>
        <dbReference type="ChEBI" id="CHEBI:43474"/>
        <dbReference type="ChEBI" id="CHEBI:456216"/>
        <dbReference type="EC" id="5.6.2.4"/>
    </reaction>
</comment>
<keyword evidence="3" id="KW-0479">Metal-binding</keyword>
<dbReference type="EC" id="5.6.2.4" evidence="11"/>
<keyword evidence="4" id="KW-0547">Nucleotide-binding</keyword>
<evidence type="ECO:0000259" key="13">
    <source>
        <dbReference type="PROSITE" id="PS51192"/>
    </source>
</evidence>
<dbReference type="InterPro" id="IPR005259">
    <property type="entry name" value="PriA"/>
</dbReference>
<evidence type="ECO:0000256" key="4">
    <source>
        <dbReference type="ARBA" id="ARBA00022741"/>
    </source>
</evidence>
<sequence>TEVYLRAIEDVVERGRQAIVLVPEIALTPQTIRRFRERFTHVAVLHSGLTDVERHRQWRDIREGRADVVVGARSAVFAPVRDLGLLVIDEEHENSFKQDTSPRYHARDIAIMRANLVGVPVVLGSATPSLESYQNVRTLDHYQEARLTQRIGGRPMPPVHIIDMRQEVAERKGHHALSRALEKAIAEAWRKQRQTILFLNRRGFSTHLFCVKCGHVARCPDCDVGMTYHAKPGVLQCHYCGQKARPPET</sequence>
<dbReference type="SMART" id="SM00487">
    <property type="entry name" value="DEXDc"/>
    <property type="match status" value="1"/>
</dbReference>
<keyword evidence="5" id="KW-0378">Hydrolase</keyword>
<evidence type="ECO:0000256" key="12">
    <source>
        <dbReference type="ARBA" id="ARBA00048988"/>
    </source>
</evidence>
<evidence type="ECO:0000256" key="1">
    <source>
        <dbReference type="ARBA" id="ARBA00022515"/>
    </source>
</evidence>
<evidence type="ECO:0000256" key="9">
    <source>
        <dbReference type="ARBA" id="ARBA00023125"/>
    </source>
</evidence>
<dbReference type="GO" id="GO:1990077">
    <property type="term" value="C:primosome complex"/>
    <property type="evidence" value="ECO:0007669"/>
    <property type="project" value="UniProtKB-KW"/>
</dbReference>
<gene>
    <name evidence="14" type="ORF">S01H1_67539</name>
</gene>
<keyword evidence="10" id="KW-0413">Isomerase</keyword>
<proteinExistence type="predicted"/>
<dbReference type="Gene3D" id="3.40.50.300">
    <property type="entry name" value="P-loop containing nucleotide triphosphate hydrolases"/>
    <property type="match status" value="1"/>
</dbReference>
<evidence type="ECO:0000256" key="5">
    <source>
        <dbReference type="ARBA" id="ARBA00022801"/>
    </source>
</evidence>
<dbReference type="NCBIfam" id="TIGR00595">
    <property type="entry name" value="priA"/>
    <property type="match status" value="1"/>
</dbReference>
<keyword evidence="1" id="KW-0639">Primosome</keyword>
<dbReference type="PANTHER" id="PTHR30580">
    <property type="entry name" value="PRIMOSOMAL PROTEIN N"/>
    <property type="match status" value="1"/>
</dbReference>
<protein>
    <recommendedName>
        <fullName evidence="11">DNA 3'-5' helicase</fullName>
        <ecNumber evidence="11">5.6.2.4</ecNumber>
    </recommendedName>
</protein>
<dbReference type="GO" id="GO:0003677">
    <property type="term" value="F:DNA binding"/>
    <property type="evidence" value="ECO:0007669"/>
    <property type="project" value="UniProtKB-KW"/>
</dbReference>
<accession>X0X8K5</accession>
<evidence type="ECO:0000256" key="10">
    <source>
        <dbReference type="ARBA" id="ARBA00023235"/>
    </source>
</evidence>